<evidence type="ECO:0000313" key="3">
    <source>
        <dbReference type="EMBL" id="QEL11035.1"/>
    </source>
</evidence>
<proteinExistence type="predicted"/>
<evidence type="ECO:0000256" key="1">
    <source>
        <dbReference type="SAM" id="MobiDB-lite"/>
    </source>
</evidence>
<gene>
    <name evidence="3" type="ORF">FY550_07775</name>
</gene>
<dbReference type="OrthoDB" id="6184112at2"/>
<dbReference type="RefSeq" id="WP_139148643.1">
    <property type="nucleotide sequence ID" value="NZ_CP043420.1"/>
</dbReference>
<name>A0A5C1A284_9GAMM</name>
<protein>
    <recommendedName>
        <fullName evidence="5">Lipoprotein</fullName>
    </recommendedName>
</protein>
<sequence>MKRIVFGTMMATLLSACSTAPQYVLSPGVVSHESINPVQSASGSYIGSVWFRKPWTKVASGELQQCLKTSIVRRQVNVMPLDLAGEIDSATAGDQQMKQGEDHDSVIITGVARDSQPPIAFRLKLQLGSTSNYYYFDRIGRASGSDTFSPVGAWDEEKPMQVWQTLDQVADGIQKCLYRYASNSPVPGNDIVEHQPALDATGDLKLPLEGERMETPDNPPSGGMAPGQQHNSGYQLDDPINP</sequence>
<feature type="compositionally biased region" description="Basic and acidic residues" evidence="1">
    <location>
        <begin position="206"/>
        <end position="215"/>
    </location>
</feature>
<accession>A0A5C1A284</accession>
<evidence type="ECO:0000256" key="2">
    <source>
        <dbReference type="SAM" id="SignalP"/>
    </source>
</evidence>
<keyword evidence="2" id="KW-0732">Signal</keyword>
<evidence type="ECO:0008006" key="5">
    <source>
        <dbReference type="Google" id="ProtNLM"/>
    </source>
</evidence>
<feature type="chain" id="PRO_5022812322" description="Lipoprotein" evidence="2">
    <location>
        <begin position="21"/>
        <end position="242"/>
    </location>
</feature>
<dbReference type="Proteomes" id="UP000322553">
    <property type="component" value="Chromosome"/>
</dbReference>
<organism evidence="3 4">
    <name type="scientific">Kushneria phosphatilytica</name>
    <dbReference type="NCBI Taxonomy" id="657387"/>
    <lineage>
        <taxon>Bacteria</taxon>
        <taxon>Pseudomonadati</taxon>
        <taxon>Pseudomonadota</taxon>
        <taxon>Gammaproteobacteria</taxon>
        <taxon>Oceanospirillales</taxon>
        <taxon>Halomonadaceae</taxon>
        <taxon>Kushneria</taxon>
    </lineage>
</organism>
<evidence type="ECO:0000313" key="4">
    <source>
        <dbReference type="Proteomes" id="UP000322553"/>
    </source>
</evidence>
<keyword evidence="4" id="KW-1185">Reference proteome</keyword>
<dbReference type="PROSITE" id="PS51257">
    <property type="entry name" value="PROKAR_LIPOPROTEIN"/>
    <property type="match status" value="1"/>
</dbReference>
<feature type="region of interest" description="Disordered" evidence="1">
    <location>
        <begin position="203"/>
        <end position="242"/>
    </location>
</feature>
<dbReference type="EMBL" id="CP043420">
    <property type="protein sequence ID" value="QEL11035.1"/>
    <property type="molecule type" value="Genomic_DNA"/>
</dbReference>
<reference evidence="3 4" key="1">
    <citation type="submission" date="2019-08" db="EMBL/GenBank/DDBJ databases">
        <title>Complete genome sequence of Kushneria sp. YCWA18, a halophilic phosphate-solubilizing bacterium isolated from Daqiao saltern in China.</title>
        <authorList>
            <person name="Du G.-X."/>
            <person name="Qu L.-Y."/>
        </authorList>
    </citation>
    <scope>NUCLEOTIDE SEQUENCE [LARGE SCALE GENOMIC DNA]</scope>
    <source>
        <strain evidence="3 4">YCWA18</strain>
    </source>
</reference>
<dbReference type="KEGG" id="kuy:FY550_07775"/>
<feature type="signal peptide" evidence="2">
    <location>
        <begin position="1"/>
        <end position="20"/>
    </location>
</feature>
<dbReference type="AlphaFoldDB" id="A0A5C1A284"/>